<dbReference type="Proteomes" id="UP000266441">
    <property type="component" value="Unassembled WGS sequence"/>
</dbReference>
<evidence type="ECO:0000256" key="2">
    <source>
        <dbReference type="ARBA" id="ARBA00012438"/>
    </source>
</evidence>
<accession>A0A399CYX9</accession>
<dbReference type="SMART" id="SM00387">
    <property type="entry name" value="HATPase_c"/>
    <property type="match status" value="1"/>
</dbReference>
<organism evidence="10 11">
    <name type="scientific">Mariniphaga sediminis</name>
    <dbReference type="NCBI Taxonomy" id="1628158"/>
    <lineage>
        <taxon>Bacteria</taxon>
        <taxon>Pseudomonadati</taxon>
        <taxon>Bacteroidota</taxon>
        <taxon>Bacteroidia</taxon>
        <taxon>Marinilabiliales</taxon>
        <taxon>Prolixibacteraceae</taxon>
        <taxon>Mariniphaga</taxon>
    </lineage>
</organism>
<evidence type="ECO:0000256" key="6">
    <source>
        <dbReference type="ARBA" id="ARBA00023012"/>
    </source>
</evidence>
<comment type="caution">
    <text evidence="10">The sequence shown here is derived from an EMBL/GenBank/DDBJ whole genome shotgun (WGS) entry which is preliminary data.</text>
</comment>
<evidence type="ECO:0000313" key="11">
    <source>
        <dbReference type="Proteomes" id="UP000266441"/>
    </source>
</evidence>
<keyword evidence="5" id="KW-0418">Kinase</keyword>
<dbReference type="PANTHER" id="PTHR43047:SF72">
    <property type="entry name" value="OSMOSENSING HISTIDINE PROTEIN KINASE SLN1"/>
    <property type="match status" value="1"/>
</dbReference>
<dbReference type="InterPro" id="IPR011006">
    <property type="entry name" value="CheY-like_superfamily"/>
</dbReference>
<dbReference type="PROSITE" id="PS50109">
    <property type="entry name" value="HIS_KIN"/>
    <property type="match status" value="1"/>
</dbReference>
<dbReference type="PROSITE" id="PS50110">
    <property type="entry name" value="RESPONSE_REGULATORY"/>
    <property type="match status" value="1"/>
</dbReference>
<dbReference type="InterPro" id="IPR003661">
    <property type="entry name" value="HisK_dim/P_dom"/>
</dbReference>
<dbReference type="AlphaFoldDB" id="A0A399CYX9"/>
<dbReference type="InterPro" id="IPR036890">
    <property type="entry name" value="HATPase_C_sf"/>
</dbReference>
<feature type="modified residue" description="4-aspartylphosphate" evidence="7">
    <location>
        <position position="527"/>
    </location>
</feature>
<dbReference type="CDD" id="cd00082">
    <property type="entry name" value="HisKA"/>
    <property type="match status" value="1"/>
</dbReference>
<gene>
    <name evidence="10" type="ORF">D1164_15105</name>
</gene>
<evidence type="ECO:0000256" key="7">
    <source>
        <dbReference type="PROSITE-ProRule" id="PRU00169"/>
    </source>
</evidence>
<dbReference type="CDD" id="cd17546">
    <property type="entry name" value="REC_hyHK_CKI1_RcsC-like"/>
    <property type="match status" value="1"/>
</dbReference>
<dbReference type="InterPro" id="IPR003594">
    <property type="entry name" value="HATPase_dom"/>
</dbReference>
<feature type="domain" description="Histidine kinase" evidence="8">
    <location>
        <begin position="232"/>
        <end position="454"/>
    </location>
</feature>
<dbReference type="SUPFAM" id="SSF55874">
    <property type="entry name" value="ATPase domain of HSP90 chaperone/DNA topoisomerase II/histidine kinase"/>
    <property type="match status" value="1"/>
</dbReference>
<dbReference type="InterPro" id="IPR001789">
    <property type="entry name" value="Sig_transdc_resp-reg_receiver"/>
</dbReference>
<name>A0A399CYX9_9BACT</name>
<dbReference type="EC" id="2.7.13.3" evidence="2"/>
<reference evidence="10 11" key="1">
    <citation type="journal article" date="2015" name="Int. J. Syst. Evol. Microbiol.">
        <title>Mariniphaga sediminis sp. nov., isolated from coastal sediment.</title>
        <authorList>
            <person name="Wang F.Q."/>
            <person name="Shen Q.Y."/>
            <person name="Chen G.J."/>
            <person name="Du Z.J."/>
        </authorList>
    </citation>
    <scope>NUCLEOTIDE SEQUENCE [LARGE SCALE GENOMIC DNA]</scope>
    <source>
        <strain evidence="10 11">SY21</strain>
    </source>
</reference>
<dbReference type="PANTHER" id="PTHR43047">
    <property type="entry name" value="TWO-COMPONENT HISTIDINE PROTEIN KINASE"/>
    <property type="match status" value="1"/>
</dbReference>
<dbReference type="InterPro" id="IPR005467">
    <property type="entry name" value="His_kinase_dom"/>
</dbReference>
<keyword evidence="4" id="KW-0808">Transferase</keyword>
<proteinExistence type="predicted"/>
<comment type="catalytic activity">
    <reaction evidence="1">
        <text>ATP + protein L-histidine = ADP + protein N-phospho-L-histidine.</text>
        <dbReference type="EC" id="2.7.13.3"/>
    </reaction>
</comment>
<feature type="domain" description="Response regulatory" evidence="9">
    <location>
        <begin position="478"/>
        <end position="593"/>
    </location>
</feature>
<evidence type="ECO:0000256" key="1">
    <source>
        <dbReference type="ARBA" id="ARBA00000085"/>
    </source>
</evidence>
<dbReference type="GO" id="GO:0005886">
    <property type="term" value="C:plasma membrane"/>
    <property type="evidence" value="ECO:0007669"/>
    <property type="project" value="TreeGrafter"/>
</dbReference>
<dbReference type="Pfam" id="PF00072">
    <property type="entry name" value="Response_reg"/>
    <property type="match status" value="1"/>
</dbReference>
<dbReference type="SUPFAM" id="SSF52172">
    <property type="entry name" value="CheY-like"/>
    <property type="match status" value="1"/>
</dbReference>
<dbReference type="Gene3D" id="3.40.50.2300">
    <property type="match status" value="1"/>
</dbReference>
<dbReference type="Gene3D" id="3.30.565.10">
    <property type="entry name" value="Histidine kinase-like ATPase, C-terminal domain"/>
    <property type="match status" value="1"/>
</dbReference>
<dbReference type="GO" id="GO:0009927">
    <property type="term" value="F:histidine phosphotransfer kinase activity"/>
    <property type="evidence" value="ECO:0007669"/>
    <property type="project" value="TreeGrafter"/>
</dbReference>
<evidence type="ECO:0000256" key="4">
    <source>
        <dbReference type="ARBA" id="ARBA00022679"/>
    </source>
</evidence>
<dbReference type="InterPro" id="IPR036097">
    <property type="entry name" value="HisK_dim/P_sf"/>
</dbReference>
<dbReference type="FunFam" id="3.30.565.10:FF:000010">
    <property type="entry name" value="Sensor histidine kinase RcsC"/>
    <property type="match status" value="1"/>
</dbReference>
<dbReference type="SMART" id="SM00448">
    <property type="entry name" value="REC"/>
    <property type="match status" value="1"/>
</dbReference>
<keyword evidence="6" id="KW-0902">Two-component regulatory system</keyword>
<dbReference type="Pfam" id="PF00512">
    <property type="entry name" value="HisKA"/>
    <property type="match status" value="1"/>
</dbReference>
<dbReference type="Pfam" id="PF02518">
    <property type="entry name" value="HATPase_c"/>
    <property type="match status" value="1"/>
</dbReference>
<evidence type="ECO:0000259" key="8">
    <source>
        <dbReference type="PROSITE" id="PS50109"/>
    </source>
</evidence>
<keyword evidence="11" id="KW-1185">Reference proteome</keyword>
<dbReference type="SUPFAM" id="SSF47384">
    <property type="entry name" value="Homodimeric domain of signal transducing histidine kinase"/>
    <property type="match status" value="1"/>
</dbReference>
<dbReference type="SMART" id="SM00388">
    <property type="entry name" value="HisKA"/>
    <property type="match status" value="1"/>
</dbReference>
<sequence>MCISLPFSFNVERGNGTGFIFSSEERRNISSNTTRHSIQLLTNPALNKNGELKNIEKGTNMNKKTDQNNSDLAREIAARKLAEEKLATLKNKWESREKGYNKLLHSFKDIVLFFKSDGRINTVKPHENSKLFKKNIPQGDLSIYTAFNEELTEKFSHAIKECLVHKDFTFVFQQSISKNILHFEARLSKIAPDEVLAIIRDTTQLAQNKKELEKAKANEETALRSRSEFLTSVSHEIRTPLNAILGFSQWLYENTHDPQHLEYLQTILQSARNLLNLLNDILDLSKIESGKMDIDINPMNYHEVINDIKLVFQRKVEEKGLTLKITTDSTVPGFICMDELRFYQIIFNLVSNAVKFTDKGHVHISAHAVQTEDKDEVNLIISIEDTGIGIKENRQKNIFDSFTQQSAQNNKTYEGTGLGLAIVQGLLKKLNGTIDLQSKPGKGSVFTVTFFKVKVDRTENIRVETIKEGAAMKLAPCTIMIADDINYNTLVLKQLISSDQVTYIEASDGTEALAKLKTERPDIIFMDIRMPGISGFDATELIKQDNELKHIPVIAFTASTLKDQNSRINSLFDGFLQKPVFKKDLEALLKRFLKFSYVEEEQKTPKENYPELPEECKKNLPFILKACQTSFYKKWEQIKDNLIIFEIKGFKNELGKMASKRACTPILDYCAELESGLKSFDVELIKRKLNEFPELIKVLETLNKK</sequence>
<dbReference type="FunFam" id="1.10.287.130:FF:000001">
    <property type="entry name" value="Two-component sensor histidine kinase"/>
    <property type="match status" value="1"/>
</dbReference>
<dbReference type="EMBL" id="QWET01000011">
    <property type="protein sequence ID" value="RIH64416.1"/>
    <property type="molecule type" value="Genomic_DNA"/>
</dbReference>
<evidence type="ECO:0000313" key="10">
    <source>
        <dbReference type="EMBL" id="RIH64416.1"/>
    </source>
</evidence>
<dbReference type="PRINTS" id="PR00344">
    <property type="entry name" value="BCTRLSENSOR"/>
</dbReference>
<evidence type="ECO:0000259" key="9">
    <source>
        <dbReference type="PROSITE" id="PS50110"/>
    </source>
</evidence>
<dbReference type="InterPro" id="IPR004358">
    <property type="entry name" value="Sig_transdc_His_kin-like_C"/>
</dbReference>
<dbReference type="CDD" id="cd16922">
    <property type="entry name" value="HATPase_EvgS-ArcB-TorS-like"/>
    <property type="match status" value="1"/>
</dbReference>
<dbReference type="Gene3D" id="1.10.287.130">
    <property type="match status" value="1"/>
</dbReference>
<evidence type="ECO:0000256" key="3">
    <source>
        <dbReference type="ARBA" id="ARBA00022553"/>
    </source>
</evidence>
<dbReference type="GO" id="GO:0000155">
    <property type="term" value="F:phosphorelay sensor kinase activity"/>
    <property type="evidence" value="ECO:0007669"/>
    <property type="project" value="InterPro"/>
</dbReference>
<protein>
    <recommendedName>
        <fullName evidence="2">histidine kinase</fullName>
        <ecNumber evidence="2">2.7.13.3</ecNumber>
    </recommendedName>
</protein>
<keyword evidence="3 7" id="KW-0597">Phosphoprotein</keyword>
<evidence type="ECO:0000256" key="5">
    <source>
        <dbReference type="ARBA" id="ARBA00022777"/>
    </source>
</evidence>